<dbReference type="Gene3D" id="1.10.533.10">
    <property type="entry name" value="Death Domain, Fas"/>
    <property type="match status" value="1"/>
</dbReference>
<reference evidence="3" key="1">
    <citation type="submission" date="2022-11" db="UniProtKB">
        <authorList>
            <consortium name="WormBaseParasite"/>
        </authorList>
    </citation>
    <scope>IDENTIFICATION</scope>
</reference>
<name>A0A915A9B3_PARUN</name>
<dbReference type="WBParaSite" id="PgR001X_g150_t01">
    <property type="protein sequence ID" value="PgR001X_g150_t01"/>
    <property type="gene ID" value="PgR001X_g150"/>
</dbReference>
<evidence type="ECO:0000313" key="3">
    <source>
        <dbReference type="WBParaSite" id="PgR001X_g150_t01"/>
    </source>
</evidence>
<dbReference type="SUPFAM" id="SSF47986">
    <property type="entry name" value="DEATH domain"/>
    <property type="match status" value="1"/>
</dbReference>
<dbReference type="Proteomes" id="UP000887569">
    <property type="component" value="Unplaced"/>
</dbReference>
<keyword evidence="2" id="KW-1185">Reference proteome</keyword>
<evidence type="ECO:0000313" key="2">
    <source>
        <dbReference type="Proteomes" id="UP000887569"/>
    </source>
</evidence>
<evidence type="ECO:0000259" key="1">
    <source>
        <dbReference type="Pfam" id="PF00531"/>
    </source>
</evidence>
<dbReference type="InterPro" id="IPR000488">
    <property type="entry name" value="Death_dom"/>
</dbReference>
<dbReference type="GO" id="GO:0007165">
    <property type="term" value="P:signal transduction"/>
    <property type="evidence" value="ECO:0007669"/>
    <property type="project" value="InterPro"/>
</dbReference>
<sequence>MDAVSNEDDRLCSLTIEIELDNDDQYGLTQLSHMVGDPSPSGSFETFCDPPPTASEARPHVGNEVCVRHLPRLAFRQFELFMNPPSYGSMHNWEYLASNLGLSSYEIMCLRTSDSPTRLMLQRFLNCPLNRILDAICELNRIDVLLVLQPYVNGMEASAHALSDAASDSGAFFDEPGPSAPMAPSSHRIAKNSHIQAATGIRLSNRFILVTHHEEATSAGLKKNFKWLMKNLKKHGEQSTISVFDIEECTNESDLLGGLHTMFENAVHIVCVFSEDYKRMLHSDNDSQCVVMKKYLHNLMNTEYVREVGVNRRFRAVLLQGTERDVLPTGWPQNTLVYEFPSHHVHLFKKLFE</sequence>
<proteinExistence type="predicted"/>
<protein>
    <submittedName>
        <fullName evidence="3">SEFIR domain-containing protein</fullName>
    </submittedName>
</protein>
<feature type="domain" description="Death" evidence="1">
    <location>
        <begin position="91"/>
        <end position="151"/>
    </location>
</feature>
<dbReference type="AlphaFoldDB" id="A0A915A9B3"/>
<dbReference type="InterPro" id="IPR011029">
    <property type="entry name" value="DEATH-like_dom_sf"/>
</dbReference>
<accession>A0A915A9B3</accession>
<organism evidence="2 3">
    <name type="scientific">Parascaris univalens</name>
    <name type="common">Nematode worm</name>
    <dbReference type="NCBI Taxonomy" id="6257"/>
    <lineage>
        <taxon>Eukaryota</taxon>
        <taxon>Metazoa</taxon>
        <taxon>Ecdysozoa</taxon>
        <taxon>Nematoda</taxon>
        <taxon>Chromadorea</taxon>
        <taxon>Rhabditida</taxon>
        <taxon>Spirurina</taxon>
        <taxon>Ascaridomorpha</taxon>
        <taxon>Ascaridoidea</taxon>
        <taxon>Ascarididae</taxon>
        <taxon>Parascaris</taxon>
    </lineage>
</organism>
<dbReference type="Pfam" id="PF00531">
    <property type="entry name" value="Death"/>
    <property type="match status" value="1"/>
</dbReference>